<name>A0A9W6ZSR2_9STRA</name>
<sequence>MSKSEASEYIDAHETPETNMTIGDVDSDLIIDAIANINLTPSTTVSTSTAPAATDQFMFTNDFKRYLVEFVPDGTLMA</sequence>
<evidence type="ECO:0000256" key="1">
    <source>
        <dbReference type="SAM" id="MobiDB-lite"/>
    </source>
</evidence>
<dbReference type="AlphaFoldDB" id="A0A9W6ZSR2"/>
<feature type="region of interest" description="Disordered" evidence="1">
    <location>
        <begin position="1"/>
        <end position="22"/>
    </location>
</feature>
<reference evidence="3" key="1">
    <citation type="journal article" date="2023" name="Commun. Biol.">
        <title>Genome analysis of Parmales, the sister group of diatoms, reveals the evolutionary specialization of diatoms from phago-mixotrophs to photoautotrophs.</title>
        <authorList>
            <person name="Ban H."/>
            <person name="Sato S."/>
            <person name="Yoshikawa S."/>
            <person name="Yamada K."/>
            <person name="Nakamura Y."/>
            <person name="Ichinomiya M."/>
            <person name="Sato N."/>
            <person name="Blanc-Mathieu R."/>
            <person name="Endo H."/>
            <person name="Kuwata A."/>
            <person name="Ogata H."/>
        </authorList>
    </citation>
    <scope>NUCLEOTIDE SEQUENCE [LARGE SCALE GENOMIC DNA]</scope>
</reference>
<proteinExistence type="predicted"/>
<dbReference type="Proteomes" id="UP001162640">
    <property type="component" value="Unassembled WGS sequence"/>
</dbReference>
<comment type="caution">
    <text evidence="2">The sequence shown here is derived from an EMBL/GenBank/DDBJ whole genome shotgun (WGS) entry which is preliminary data.</text>
</comment>
<evidence type="ECO:0000313" key="2">
    <source>
        <dbReference type="EMBL" id="GMH55270.1"/>
    </source>
</evidence>
<gene>
    <name evidence="2" type="ORF">TL16_g01866</name>
</gene>
<accession>A0A9W6ZSR2</accession>
<organism evidence="2 3">
    <name type="scientific">Triparma laevis f. inornata</name>
    <dbReference type="NCBI Taxonomy" id="1714386"/>
    <lineage>
        <taxon>Eukaryota</taxon>
        <taxon>Sar</taxon>
        <taxon>Stramenopiles</taxon>
        <taxon>Ochrophyta</taxon>
        <taxon>Bolidophyceae</taxon>
        <taxon>Parmales</taxon>
        <taxon>Triparmaceae</taxon>
        <taxon>Triparma</taxon>
    </lineage>
</organism>
<evidence type="ECO:0000313" key="3">
    <source>
        <dbReference type="Proteomes" id="UP001162640"/>
    </source>
</evidence>
<protein>
    <submittedName>
        <fullName evidence="2">Uncharacterized protein</fullName>
    </submittedName>
</protein>
<dbReference type="EMBL" id="BLQM01000044">
    <property type="protein sequence ID" value="GMH55270.1"/>
    <property type="molecule type" value="Genomic_DNA"/>
</dbReference>